<keyword evidence="3" id="KW-0067">ATP-binding</keyword>
<dbReference type="InterPro" id="IPR003439">
    <property type="entry name" value="ABC_transporter-like_ATP-bd"/>
</dbReference>
<dbReference type="eggNOG" id="COG0488">
    <property type="taxonomic scope" value="Bacteria"/>
</dbReference>
<dbReference type="InParanoid" id="K0YLP4"/>
<protein>
    <recommendedName>
        <fullName evidence="5">ABC transporter domain-containing protein</fullName>
    </recommendedName>
</protein>
<evidence type="ECO:0000256" key="3">
    <source>
        <dbReference type="ARBA" id="ARBA00022840"/>
    </source>
</evidence>
<dbReference type="PANTHER" id="PTHR19211:SF14">
    <property type="entry name" value="ATP-BINDING CASSETTE SUB-FAMILY F MEMBER 1"/>
    <property type="match status" value="1"/>
</dbReference>
<evidence type="ECO:0000313" key="7">
    <source>
        <dbReference type="Proteomes" id="UP000006069"/>
    </source>
</evidence>
<gene>
    <name evidence="6" type="ORF">HMPREF9451_00492</name>
</gene>
<accession>K0YLP4</accession>
<dbReference type="InterPro" id="IPR017871">
    <property type="entry name" value="ABC_transporter-like_CS"/>
</dbReference>
<dbReference type="PATRIC" id="fig|742818.3.peg.539"/>
<dbReference type="Pfam" id="PF00005">
    <property type="entry name" value="ABC_tran"/>
    <property type="match status" value="2"/>
</dbReference>
<dbReference type="EMBL" id="ADMD01000002">
    <property type="protein sequence ID" value="EJZ84183.1"/>
    <property type="molecule type" value="Genomic_DNA"/>
</dbReference>
<dbReference type="HOGENOM" id="CLU_000604_36_3_11"/>
<dbReference type="SUPFAM" id="SSF52540">
    <property type="entry name" value="P-loop containing nucleoside triphosphate hydrolases"/>
    <property type="match status" value="2"/>
</dbReference>
<dbReference type="GO" id="GO:0005524">
    <property type="term" value="F:ATP binding"/>
    <property type="evidence" value="ECO:0007669"/>
    <property type="project" value="UniProtKB-KW"/>
</dbReference>
<feature type="compositionally biased region" description="Basic and acidic residues" evidence="4">
    <location>
        <begin position="244"/>
        <end position="255"/>
    </location>
</feature>
<name>K0YLP4_9ACTN</name>
<dbReference type="GO" id="GO:0016887">
    <property type="term" value="F:ATP hydrolysis activity"/>
    <property type="evidence" value="ECO:0007669"/>
    <property type="project" value="InterPro"/>
</dbReference>
<dbReference type="Gene3D" id="3.40.50.300">
    <property type="entry name" value="P-loop containing nucleotide triphosphate hydrolases"/>
    <property type="match status" value="3"/>
</dbReference>
<proteinExistence type="predicted"/>
<dbReference type="SMART" id="SM00382">
    <property type="entry name" value="AAA"/>
    <property type="match status" value="2"/>
</dbReference>
<dbReference type="PROSITE" id="PS50893">
    <property type="entry name" value="ABC_TRANSPORTER_2"/>
    <property type="match status" value="1"/>
</dbReference>
<feature type="domain" description="ABC transporter" evidence="5">
    <location>
        <begin position="6"/>
        <end position="211"/>
    </location>
</feature>
<feature type="region of interest" description="Disordered" evidence="4">
    <location>
        <begin position="552"/>
        <end position="583"/>
    </location>
</feature>
<organism evidence="6 7">
    <name type="scientific">Slackia piriformis YIT 12062</name>
    <dbReference type="NCBI Taxonomy" id="742818"/>
    <lineage>
        <taxon>Bacteria</taxon>
        <taxon>Bacillati</taxon>
        <taxon>Actinomycetota</taxon>
        <taxon>Coriobacteriia</taxon>
        <taxon>Eggerthellales</taxon>
        <taxon>Eggerthellaceae</taxon>
        <taxon>Slackia</taxon>
    </lineage>
</organism>
<dbReference type="PROSITE" id="PS00211">
    <property type="entry name" value="ABC_TRANSPORTER_1"/>
    <property type="match status" value="1"/>
</dbReference>
<dbReference type="RefSeq" id="WP_009138721.1">
    <property type="nucleotide sequence ID" value="NZ_JH815198.1"/>
</dbReference>
<reference evidence="6 7" key="1">
    <citation type="submission" date="2012-08" db="EMBL/GenBank/DDBJ databases">
        <title>The Genome Sequence of Slackia piriformis YIT 12062.</title>
        <authorList>
            <consortium name="The Broad Institute Genome Sequencing Platform"/>
            <person name="Earl A."/>
            <person name="Ward D."/>
            <person name="Feldgarden M."/>
            <person name="Gevers D."/>
            <person name="Morotomi M."/>
            <person name="Walker B."/>
            <person name="Young S.K."/>
            <person name="Zeng Q."/>
            <person name="Gargeya S."/>
            <person name="Fitzgerald M."/>
            <person name="Haas B."/>
            <person name="Abouelleil A."/>
            <person name="Alvarado L."/>
            <person name="Arachchi H.M."/>
            <person name="Berlin A.M."/>
            <person name="Chapman S.B."/>
            <person name="Goldberg J."/>
            <person name="Griggs A."/>
            <person name="Gujja S."/>
            <person name="Hansen M."/>
            <person name="Howarth C."/>
            <person name="Imamovic A."/>
            <person name="Larimer J."/>
            <person name="McCowen C."/>
            <person name="Montmayeur A."/>
            <person name="Murphy C."/>
            <person name="Neiman D."/>
            <person name="Pearson M."/>
            <person name="Priest M."/>
            <person name="Roberts A."/>
            <person name="Saif S."/>
            <person name="Shea T."/>
            <person name="Sisk P."/>
            <person name="Sykes S."/>
            <person name="Wortman J."/>
            <person name="Nusbaum C."/>
            <person name="Birren B."/>
        </authorList>
    </citation>
    <scope>NUCLEOTIDE SEQUENCE [LARGE SCALE GENOMIC DNA]</scope>
    <source>
        <strain evidence="6 7">YIT 12062</strain>
    </source>
</reference>
<evidence type="ECO:0000313" key="6">
    <source>
        <dbReference type="EMBL" id="EJZ84183.1"/>
    </source>
</evidence>
<comment type="caution">
    <text evidence="6">The sequence shown here is derived from an EMBL/GenBank/DDBJ whole genome shotgun (WGS) entry which is preliminary data.</text>
</comment>
<evidence type="ECO:0000259" key="5">
    <source>
        <dbReference type="PROSITE" id="PS50893"/>
    </source>
</evidence>
<feature type="compositionally biased region" description="Polar residues" evidence="4">
    <location>
        <begin position="569"/>
        <end position="583"/>
    </location>
</feature>
<dbReference type="InterPro" id="IPR003593">
    <property type="entry name" value="AAA+_ATPase"/>
</dbReference>
<keyword evidence="2" id="KW-0547">Nucleotide-binding</keyword>
<dbReference type="InterPro" id="IPR027417">
    <property type="entry name" value="P-loop_NTPase"/>
</dbReference>
<feature type="region of interest" description="Disordered" evidence="4">
    <location>
        <begin position="229"/>
        <end position="256"/>
    </location>
</feature>
<evidence type="ECO:0000256" key="2">
    <source>
        <dbReference type="ARBA" id="ARBA00022741"/>
    </source>
</evidence>
<dbReference type="Proteomes" id="UP000006069">
    <property type="component" value="Unassembled WGS sequence"/>
</dbReference>
<dbReference type="InterPro" id="IPR050611">
    <property type="entry name" value="ABCF"/>
</dbReference>
<evidence type="ECO:0000256" key="1">
    <source>
        <dbReference type="ARBA" id="ARBA00022737"/>
    </source>
</evidence>
<dbReference type="AlphaFoldDB" id="K0YLP4"/>
<keyword evidence="1" id="KW-0677">Repeat</keyword>
<sequence>MARQTLTLSRVSFTYPQAARAVLTDLSAAFAQGWTAIVGDNGCGKTTLARIACGLETPDKGSISARLSFAYCEQDPRIEPSLLYDFACDFSPEATRLRTALEIPDDALWRFGSLSGGEPKKIQIAAALWSSPSLLVLDEPTNHVDATCRERILEALQAFSGIGIVISHDRRLIGSLPNRCLCFENRHFVMRPGTYDNASEQRKRELLCSQRANEKARKTVAALQREHIRRAEEASRTAKHRSGRTLDKHDSDGREKRRLAVYADQDGKAGALANAMSGRLERARADLSRTRTEKRYEGDIAFDMQPHPRKTLLRVEEASITCGPQAKLHVPRFHVDNTDHVGISGKNGSGKTTLMKYLISRIDSDIPALFVPQEYTPDKAHRLVRRVRKESSEIKGRILSIVARLNSNPDRILEGEQTSPGELRKLAIACGIVDGVALIAADEPTNHLDIHSIGALERALAQYPGAVVAVSHDERFLETVCTRRIHIEREGDESRCHISWNIAWATDSTPRPGPGVSPCAYPGVALGSRRVRHPRQRLLICRFLANPQTPCFHGAPSPRRRKMHETAPRHSQNSRNISNTLQD</sequence>
<dbReference type="CDD" id="cd03221">
    <property type="entry name" value="ABCF_EF-3"/>
    <property type="match status" value="1"/>
</dbReference>
<dbReference type="PANTHER" id="PTHR19211">
    <property type="entry name" value="ATP-BINDING TRANSPORT PROTEIN-RELATED"/>
    <property type="match status" value="1"/>
</dbReference>
<keyword evidence="7" id="KW-1185">Reference proteome</keyword>
<evidence type="ECO:0000256" key="4">
    <source>
        <dbReference type="SAM" id="MobiDB-lite"/>
    </source>
</evidence>